<comment type="caution">
    <text evidence="2">The sequence shown here is derived from an EMBL/GenBank/DDBJ whole genome shotgun (WGS) entry which is preliminary data.</text>
</comment>
<dbReference type="InParanoid" id="A0A5J5EJK7"/>
<protein>
    <submittedName>
        <fullName evidence="2">Uncharacterized protein</fullName>
    </submittedName>
</protein>
<dbReference type="AlphaFoldDB" id="A0A5J5EJK7"/>
<sequence>CSSDCKFLICKVIYKESYLQPLQHQKSSQPALPTAPTQPPLQIPLQPANTQSPRSTHLLQFRYSKLGQLNLFTRLPKAPFQVRSLPGQILPQPFQKVMPQPRHRQPSCTERALKLRDAMARQRRDRIRLGGCERWTNACDGRVITCGETGGDRYRRGRGGDLERIHETRCIREVESVDKAKRICGGRWRRRAQMLVLLLLRRRKGLPLRLLGWWIKRCRWEGRKPSSFGNSGDWKRRGVRALSKCKLLLLFRRRTCTFTRHFLESAGAFGGDPMLPEHWGSFDFHEQSELCHYVILVIDETGRGGVLRFLRRGHTRAPMGWWRIKEVLCRGPHDAFCLAINTGGEAEGIYPHLLACGSNQRKR</sequence>
<dbReference type="Proteomes" id="UP000326924">
    <property type="component" value="Unassembled WGS sequence"/>
</dbReference>
<dbReference type="EMBL" id="VXIS01000281">
    <property type="protein sequence ID" value="KAA8895219.1"/>
    <property type="molecule type" value="Genomic_DNA"/>
</dbReference>
<evidence type="ECO:0000256" key="1">
    <source>
        <dbReference type="SAM" id="MobiDB-lite"/>
    </source>
</evidence>
<evidence type="ECO:0000313" key="2">
    <source>
        <dbReference type="EMBL" id="KAA8895219.1"/>
    </source>
</evidence>
<accession>A0A5J5EJK7</accession>
<evidence type="ECO:0000313" key="3">
    <source>
        <dbReference type="Proteomes" id="UP000326924"/>
    </source>
</evidence>
<name>A0A5J5EJK7_9PEZI</name>
<gene>
    <name evidence="2" type="ORF">FN846DRAFT_348065</name>
</gene>
<keyword evidence="3" id="KW-1185">Reference proteome</keyword>
<reference evidence="2 3" key="1">
    <citation type="submission" date="2019-09" db="EMBL/GenBank/DDBJ databases">
        <title>Draft genome of the ectomycorrhizal ascomycete Sphaerosporella brunnea.</title>
        <authorList>
            <consortium name="DOE Joint Genome Institute"/>
            <person name="Benucci G.M."/>
            <person name="Marozzi G."/>
            <person name="Antonielli L."/>
            <person name="Sanchez S."/>
            <person name="Marco P."/>
            <person name="Wang X."/>
            <person name="Falini L.B."/>
            <person name="Barry K."/>
            <person name="Haridas S."/>
            <person name="Lipzen A."/>
            <person name="Labutti K."/>
            <person name="Grigoriev I.V."/>
            <person name="Murat C."/>
            <person name="Martin F."/>
            <person name="Albertini E."/>
            <person name="Donnini D."/>
            <person name="Bonito G."/>
        </authorList>
    </citation>
    <scope>NUCLEOTIDE SEQUENCE [LARGE SCALE GENOMIC DNA]</scope>
    <source>
        <strain evidence="2 3">Sb_GMNB300</strain>
    </source>
</reference>
<feature type="region of interest" description="Disordered" evidence="1">
    <location>
        <begin position="25"/>
        <end position="52"/>
    </location>
</feature>
<feature type="non-terminal residue" evidence="2">
    <location>
        <position position="1"/>
    </location>
</feature>
<proteinExistence type="predicted"/>
<organism evidence="2 3">
    <name type="scientific">Sphaerosporella brunnea</name>
    <dbReference type="NCBI Taxonomy" id="1250544"/>
    <lineage>
        <taxon>Eukaryota</taxon>
        <taxon>Fungi</taxon>
        <taxon>Dikarya</taxon>
        <taxon>Ascomycota</taxon>
        <taxon>Pezizomycotina</taxon>
        <taxon>Pezizomycetes</taxon>
        <taxon>Pezizales</taxon>
        <taxon>Pyronemataceae</taxon>
        <taxon>Sphaerosporella</taxon>
    </lineage>
</organism>